<comment type="caution">
    <text evidence="2">The sequence shown here is derived from an EMBL/GenBank/DDBJ whole genome shotgun (WGS) entry which is preliminary data.</text>
</comment>
<feature type="signal peptide" evidence="1">
    <location>
        <begin position="1"/>
        <end position="20"/>
    </location>
</feature>
<keyword evidence="3" id="KW-1185">Reference proteome</keyword>
<keyword evidence="1" id="KW-0732">Signal</keyword>
<dbReference type="EMBL" id="JAZDUA010000122">
    <property type="protein sequence ID" value="KAK7867341.1"/>
    <property type="molecule type" value="Genomic_DNA"/>
</dbReference>
<accession>A0AAN9VR63</accession>
<evidence type="ECO:0000313" key="2">
    <source>
        <dbReference type="EMBL" id="KAK7867341.1"/>
    </source>
</evidence>
<reference evidence="2 3" key="1">
    <citation type="submission" date="2024-03" db="EMBL/GenBank/DDBJ databases">
        <title>The genome assembly and annotation of the cricket Gryllus longicercus Weissman &amp; Gray.</title>
        <authorList>
            <person name="Szrajer S."/>
            <person name="Gray D."/>
            <person name="Ylla G."/>
        </authorList>
    </citation>
    <scope>NUCLEOTIDE SEQUENCE [LARGE SCALE GENOMIC DNA]</scope>
    <source>
        <strain evidence="2">DAG 2021-001</strain>
        <tissue evidence="2">Whole body minus gut</tissue>
    </source>
</reference>
<evidence type="ECO:0000256" key="1">
    <source>
        <dbReference type="SAM" id="SignalP"/>
    </source>
</evidence>
<feature type="chain" id="PRO_5042857440" evidence="1">
    <location>
        <begin position="21"/>
        <end position="383"/>
    </location>
</feature>
<organism evidence="2 3">
    <name type="scientific">Gryllus longicercus</name>
    <dbReference type="NCBI Taxonomy" id="2509291"/>
    <lineage>
        <taxon>Eukaryota</taxon>
        <taxon>Metazoa</taxon>
        <taxon>Ecdysozoa</taxon>
        <taxon>Arthropoda</taxon>
        <taxon>Hexapoda</taxon>
        <taxon>Insecta</taxon>
        <taxon>Pterygota</taxon>
        <taxon>Neoptera</taxon>
        <taxon>Polyneoptera</taxon>
        <taxon>Orthoptera</taxon>
        <taxon>Ensifera</taxon>
        <taxon>Gryllidea</taxon>
        <taxon>Grylloidea</taxon>
        <taxon>Gryllidae</taxon>
        <taxon>Gryllinae</taxon>
        <taxon>Gryllus</taxon>
    </lineage>
</organism>
<name>A0AAN9VR63_9ORTH</name>
<evidence type="ECO:0000313" key="3">
    <source>
        <dbReference type="Proteomes" id="UP001378592"/>
    </source>
</evidence>
<dbReference type="AlphaFoldDB" id="A0AAN9VR63"/>
<gene>
    <name evidence="2" type="ORF">R5R35_001116</name>
</gene>
<protein>
    <submittedName>
        <fullName evidence="2">Uncharacterized protein</fullName>
    </submittedName>
</protein>
<dbReference type="Proteomes" id="UP001378592">
    <property type="component" value="Unassembled WGS sequence"/>
</dbReference>
<sequence length="383" mass="42845">MSLQWILLLSVAAGGPLLSAWRVVGEGRSMNGLRPVDDPGPCVPPRKKSAPVGLRGYRRYFANDSLIGRPVPCTRDDKICFRHNLVFDPSQDRCEPIGKGRDGECDLRPNRTKFEKGGGIIGVCKTYNDPCKGYRMAYDGRCYRKEVVRDVICGCGAKPTRHFLGGVECRSAPAKPTNIRQPKSEGRCLIPDLQFPSMRSQFFQDPFFDIIKRTRTRNGIPDASFKCKTEQSACFAKGKISVKGSKGCYSLFDKGPCPREHIVALDIHSAVKGHAEGTCVHVRGGCPRGYKRMLFDSKCHEERELAVEAPGYTIWNEYGQIVVLTHHTVRELHLKKLNNFCRVEGLFMLPGMWERRPEPPCGADNKGLCSLYEVEAEPPIPEL</sequence>
<proteinExistence type="predicted"/>